<evidence type="ECO:0000313" key="6">
    <source>
        <dbReference type="EMBL" id="TPE52702.1"/>
    </source>
</evidence>
<comment type="caution">
    <text evidence="6">The sequence shown here is derived from an EMBL/GenBank/DDBJ whole genome shotgun (WGS) entry which is preliminary data.</text>
</comment>
<dbReference type="RefSeq" id="WP_140453184.1">
    <property type="nucleotide sequence ID" value="NZ_VFRP01000003.1"/>
</dbReference>
<dbReference type="EMBL" id="VFRP01000003">
    <property type="protein sequence ID" value="TPE52702.1"/>
    <property type="molecule type" value="Genomic_DNA"/>
</dbReference>
<dbReference type="Gene3D" id="3.40.190.290">
    <property type="match status" value="1"/>
</dbReference>
<dbReference type="Pfam" id="PF03466">
    <property type="entry name" value="LysR_substrate"/>
    <property type="match status" value="1"/>
</dbReference>
<dbReference type="FunFam" id="1.10.10.10:FF:000001">
    <property type="entry name" value="LysR family transcriptional regulator"/>
    <property type="match status" value="1"/>
</dbReference>
<keyword evidence="3" id="KW-0238">DNA-binding</keyword>
<evidence type="ECO:0000256" key="4">
    <source>
        <dbReference type="ARBA" id="ARBA00023163"/>
    </source>
</evidence>
<evidence type="ECO:0000259" key="5">
    <source>
        <dbReference type="PROSITE" id="PS50931"/>
    </source>
</evidence>
<dbReference type="SUPFAM" id="SSF53850">
    <property type="entry name" value="Periplasmic binding protein-like II"/>
    <property type="match status" value="1"/>
</dbReference>
<dbReference type="Gene3D" id="1.10.10.10">
    <property type="entry name" value="Winged helix-like DNA-binding domain superfamily/Winged helix DNA-binding domain"/>
    <property type="match status" value="1"/>
</dbReference>
<dbReference type="AlphaFoldDB" id="A0A501WVC7"/>
<dbReference type="CDD" id="cd08422">
    <property type="entry name" value="PBP2_CrgA_like"/>
    <property type="match status" value="1"/>
</dbReference>
<reference evidence="6 7" key="1">
    <citation type="submission" date="2019-06" db="EMBL/GenBank/DDBJ databases">
        <title>A novel bacterium of genus Amaricoccus, isolated from marine sediment.</title>
        <authorList>
            <person name="Huang H."/>
            <person name="Mo K."/>
            <person name="Hu Y."/>
        </authorList>
    </citation>
    <scope>NUCLEOTIDE SEQUENCE [LARGE SCALE GENOMIC DNA]</scope>
    <source>
        <strain evidence="6 7">HB172011</strain>
    </source>
</reference>
<dbReference type="GO" id="GO:0003700">
    <property type="term" value="F:DNA-binding transcription factor activity"/>
    <property type="evidence" value="ECO:0007669"/>
    <property type="project" value="InterPro"/>
</dbReference>
<dbReference type="InterPro" id="IPR036390">
    <property type="entry name" value="WH_DNA-bd_sf"/>
</dbReference>
<dbReference type="GO" id="GO:0043565">
    <property type="term" value="F:sequence-specific DNA binding"/>
    <property type="evidence" value="ECO:0007669"/>
    <property type="project" value="TreeGrafter"/>
</dbReference>
<evidence type="ECO:0000256" key="2">
    <source>
        <dbReference type="ARBA" id="ARBA00023015"/>
    </source>
</evidence>
<sequence>MSYINNLKTFVRVYELGSMSAAARDQRVSAAVASARIGELEKHLGTRLFSRTTRSLQPTEQGGIFYKGARRILEAIEEAETAIADAARNPRGSLHVAAPLGIGKRLVAPLIPDFRARYPNVDIRLRLSDRRLDLTAEALDLAFFLGTPEESSLRIRPIAECPRLLCASPAYVARRGMPRNGRELVEGGHDCLLLRFPGAQEFVWTLSTPEGPRRFEVGGAYESDDGDVLTGWALAGHGIILKPRFEVAAHLEAGRLVPVATETPPFDVTLALLYPHKRLQDPKARVFIDFMVRACRAELAAGGG</sequence>
<dbReference type="OrthoDB" id="9813056at2"/>
<proteinExistence type="inferred from homology"/>
<dbReference type="InterPro" id="IPR036388">
    <property type="entry name" value="WH-like_DNA-bd_sf"/>
</dbReference>
<protein>
    <submittedName>
        <fullName evidence="6">LysR family transcriptional regulator</fullName>
    </submittedName>
</protein>
<keyword evidence="7" id="KW-1185">Reference proteome</keyword>
<dbReference type="Proteomes" id="UP000319255">
    <property type="component" value="Unassembled WGS sequence"/>
</dbReference>
<dbReference type="Pfam" id="PF00126">
    <property type="entry name" value="HTH_1"/>
    <property type="match status" value="1"/>
</dbReference>
<organism evidence="6 7">
    <name type="scientific">Amaricoccus solimangrovi</name>
    <dbReference type="NCBI Taxonomy" id="2589815"/>
    <lineage>
        <taxon>Bacteria</taxon>
        <taxon>Pseudomonadati</taxon>
        <taxon>Pseudomonadota</taxon>
        <taxon>Alphaproteobacteria</taxon>
        <taxon>Rhodobacterales</taxon>
        <taxon>Paracoccaceae</taxon>
        <taxon>Amaricoccus</taxon>
    </lineage>
</organism>
<feature type="domain" description="HTH lysR-type" evidence="5">
    <location>
        <begin position="1"/>
        <end position="59"/>
    </location>
</feature>
<keyword evidence="4" id="KW-0804">Transcription</keyword>
<dbReference type="InterPro" id="IPR005119">
    <property type="entry name" value="LysR_subst-bd"/>
</dbReference>
<comment type="similarity">
    <text evidence="1">Belongs to the LysR transcriptional regulatory family.</text>
</comment>
<dbReference type="PANTHER" id="PTHR30537">
    <property type="entry name" value="HTH-TYPE TRANSCRIPTIONAL REGULATOR"/>
    <property type="match status" value="1"/>
</dbReference>
<dbReference type="InterPro" id="IPR058163">
    <property type="entry name" value="LysR-type_TF_proteobact-type"/>
</dbReference>
<gene>
    <name evidence="6" type="ORF">FJM51_05885</name>
</gene>
<evidence type="ECO:0000256" key="1">
    <source>
        <dbReference type="ARBA" id="ARBA00009437"/>
    </source>
</evidence>
<keyword evidence="2" id="KW-0805">Transcription regulation</keyword>
<dbReference type="InterPro" id="IPR000847">
    <property type="entry name" value="LysR_HTH_N"/>
</dbReference>
<dbReference type="PANTHER" id="PTHR30537:SF21">
    <property type="entry name" value="HTH-TYPE TRANSCRIPTIONAL REGULATOR SINR-RELATED"/>
    <property type="match status" value="1"/>
</dbReference>
<name>A0A501WVC7_9RHOB</name>
<evidence type="ECO:0000256" key="3">
    <source>
        <dbReference type="ARBA" id="ARBA00023125"/>
    </source>
</evidence>
<dbReference type="GO" id="GO:0006351">
    <property type="term" value="P:DNA-templated transcription"/>
    <property type="evidence" value="ECO:0007669"/>
    <property type="project" value="TreeGrafter"/>
</dbReference>
<dbReference type="PROSITE" id="PS50931">
    <property type="entry name" value="HTH_LYSR"/>
    <property type="match status" value="1"/>
</dbReference>
<accession>A0A501WVC7</accession>
<evidence type="ECO:0000313" key="7">
    <source>
        <dbReference type="Proteomes" id="UP000319255"/>
    </source>
</evidence>
<dbReference type="SUPFAM" id="SSF46785">
    <property type="entry name" value="Winged helix' DNA-binding domain"/>
    <property type="match status" value="1"/>
</dbReference>